<dbReference type="PANTHER" id="PTHR43283">
    <property type="entry name" value="BETA-LACTAMASE-RELATED"/>
    <property type="match status" value="1"/>
</dbReference>
<dbReference type="RefSeq" id="WP_236455922.1">
    <property type="nucleotide sequence ID" value="NZ_CBCSGE010000034.1"/>
</dbReference>
<dbReference type="Gene3D" id="3.40.710.10">
    <property type="entry name" value="DD-peptidase/beta-lactamase superfamily"/>
    <property type="match status" value="1"/>
</dbReference>
<dbReference type="PANTHER" id="PTHR43283:SF7">
    <property type="entry name" value="BETA-LACTAMASE-RELATED DOMAIN-CONTAINING PROTEIN"/>
    <property type="match status" value="1"/>
</dbReference>
<accession>A0ABV5GPV6</accession>
<sequence length="546" mass="62435">MEDYTKAWEGQFNTSKVLNFTVEIETITSEKSIFRISNDHIIINEAFSTEKKVIDIFIDENLSFIGEFNSDKTTINGFIKSGYFFYHVDLIKKNTNTYTGNWNAFIVDELKSKAFYLSIENGAKENYEAYPIFGDNRFTGTWCANFKKNETIISFTDFKTGFNFKGQLGESKIALDIYLTDKLVTQIKLTPSKEEWKIGAFKTNTITKIPESLNDGWKIATSKNINTNLLREMEDAINSNSLENTHSVLIAQKGKLIYEHYFSGYTSTIPHDMRSASKSISSAMVGIAIDKKMIVDENEKLFNFLPEKYKTTTDTLKKQISIHSLLTMSSGLDAIDFGIESDSYATEDNYQQQQDITKYILEAPMLYKPNLHSNYGSANPYLLGVIVDSVVSEPLELFMDKTLFQKLNISNYIIQSDGHGAPYFGGGMYLTPRDMLKFGQLYLSEGKWKNERIVSKEWVKKSFKNYHVLENTQDKNGYGYLWWHKTYTINGQIINSIEARGAGGQYIFVIPKFKSVVVITSSNFKNGKFQQPEKILEDYILPSLLN</sequence>
<evidence type="ECO:0000259" key="1">
    <source>
        <dbReference type="Pfam" id="PF00144"/>
    </source>
</evidence>
<proteinExistence type="predicted"/>
<dbReference type="InterPro" id="IPR001466">
    <property type="entry name" value="Beta-lactam-related"/>
</dbReference>
<keyword evidence="3" id="KW-1185">Reference proteome</keyword>
<organism evidence="2 3">
    <name type="scientific">Flavobacterium jumunjinense</name>
    <dbReference type="NCBI Taxonomy" id="998845"/>
    <lineage>
        <taxon>Bacteria</taxon>
        <taxon>Pseudomonadati</taxon>
        <taxon>Bacteroidota</taxon>
        <taxon>Flavobacteriia</taxon>
        <taxon>Flavobacteriales</taxon>
        <taxon>Flavobacteriaceae</taxon>
        <taxon>Flavobacterium</taxon>
    </lineage>
</organism>
<dbReference type="EC" id="3.-.-.-" evidence="2"/>
<dbReference type="InterPro" id="IPR012338">
    <property type="entry name" value="Beta-lactam/transpept-like"/>
</dbReference>
<comment type="caution">
    <text evidence="2">The sequence shown here is derived from an EMBL/GenBank/DDBJ whole genome shotgun (WGS) entry which is preliminary data.</text>
</comment>
<reference evidence="2 3" key="1">
    <citation type="submission" date="2024-09" db="EMBL/GenBank/DDBJ databases">
        <authorList>
            <person name="Sun Q."/>
            <person name="Mori K."/>
        </authorList>
    </citation>
    <scope>NUCLEOTIDE SEQUENCE [LARGE SCALE GENOMIC DNA]</scope>
    <source>
        <strain evidence="2 3">CECT 7955</strain>
    </source>
</reference>
<name>A0ABV5GPV6_9FLAO</name>
<dbReference type="InterPro" id="IPR050789">
    <property type="entry name" value="Diverse_Enzym_Activities"/>
</dbReference>
<evidence type="ECO:0000313" key="2">
    <source>
        <dbReference type="EMBL" id="MFB9097408.1"/>
    </source>
</evidence>
<protein>
    <submittedName>
        <fullName evidence="2">Serine hydrolase domain-containing protein</fullName>
        <ecNumber evidence="2">3.-.-.-</ecNumber>
    </submittedName>
</protein>
<dbReference type="EMBL" id="JBHMEY010000044">
    <property type="protein sequence ID" value="MFB9097408.1"/>
    <property type="molecule type" value="Genomic_DNA"/>
</dbReference>
<dbReference type="Proteomes" id="UP001589607">
    <property type="component" value="Unassembled WGS sequence"/>
</dbReference>
<keyword evidence="2" id="KW-0378">Hydrolase</keyword>
<dbReference type="GO" id="GO:0016787">
    <property type="term" value="F:hydrolase activity"/>
    <property type="evidence" value="ECO:0007669"/>
    <property type="project" value="UniProtKB-KW"/>
</dbReference>
<evidence type="ECO:0000313" key="3">
    <source>
        <dbReference type="Proteomes" id="UP001589607"/>
    </source>
</evidence>
<feature type="domain" description="Beta-lactamase-related" evidence="1">
    <location>
        <begin position="247"/>
        <end position="530"/>
    </location>
</feature>
<dbReference type="Pfam" id="PF00144">
    <property type="entry name" value="Beta-lactamase"/>
    <property type="match status" value="1"/>
</dbReference>
<dbReference type="SUPFAM" id="SSF56601">
    <property type="entry name" value="beta-lactamase/transpeptidase-like"/>
    <property type="match status" value="1"/>
</dbReference>
<gene>
    <name evidence="2" type="ORF">ACFFVF_12845</name>
</gene>